<dbReference type="AlphaFoldDB" id="A0A9P1GRU4"/>
<protein>
    <recommendedName>
        <fullName evidence="5">TLC domain-containing protein</fullName>
    </recommendedName>
</protein>
<feature type="transmembrane region" description="Helical" evidence="1">
    <location>
        <begin position="190"/>
        <end position="214"/>
    </location>
</feature>
<evidence type="ECO:0008006" key="5">
    <source>
        <dbReference type="Google" id="ProtNLM"/>
    </source>
</evidence>
<evidence type="ECO:0000313" key="2">
    <source>
        <dbReference type="EMBL" id="CAI4019863.1"/>
    </source>
</evidence>
<organism evidence="2">
    <name type="scientific">Cladocopium goreaui</name>
    <dbReference type="NCBI Taxonomy" id="2562237"/>
    <lineage>
        <taxon>Eukaryota</taxon>
        <taxon>Sar</taxon>
        <taxon>Alveolata</taxon>
        <taxon>Dinophyceae</taxon>
        <taxon>Suessiales</taxon>
        <taxon>Symbiodiniaceae</taxon>
        <taxon>Cladocopium</taxon>
    </lineage>
</organism>
<feature type="transmembrane region" description="Helical" evidence="1">
    <location>
        <begin position="7"/>
        <end position="25"/>
    </location>
</feature>
<evidence type="ECO:0000256" key="1">
    <source>
        <dbReference type="SAM" id="Phobius"/>
    </source>
</evidence>
<reference evidence="2" key="1">
    <citation type="submission" date="2022-10" db="EMBL/GenBank/DDBJ databases">
        <authorList>
            <person name="Chen Y."/>
            <person name="Dougan E. K."/>
            <person name="Chan C."/>
            <person name="Rhodes N."/>
            <person name="Thang M."/>
        </authorList>
    </citation>
    <scope>NUCLEOTIDE SEQUENCE</scope>
</reference>
<feature type="transmembrane region" description="Helical" evidence="1">
    <location>
        <begin position="280"/>
        <end position="299"/>
    </location>
</feature>
<comment type="caution">
    <text evidence="2">The sequence shown here is derived from an EMBL/GenBank/DDBJ whole genome shotgun (WGS) entry which is preliminary data.</text>
</comment>
<gene>
    <name evidence="2" type="ORF">C1SCF055_LOCUS44326</name>
</gene>
<proteinExistence type="predicted"/>
<evidence type="ECO:0000313" key="3">
    <source>
        <dbReference type="EMBL" id="CAL4807175.1"/>
    </source>
</evidence>
<evidence type="ECO:0000313" key="4">
    <source>
        <dbReference type="Proteomes" id="UP001152797"/>
    </source>
</evidence>
<dbReference type="OrthoDB" id="432416at2759"/>
<sequence>MENPSLGWARSLVCGFGSLFVPIFAERQAFGPIPAQDVALSLVMMTMVCTAAGYVLTRSAPLLLTRLLLRLHPNLQLRDDVWEEVVPGQEAQLGEEAAEEGVAKKRYIRKRTGAELLFIVVHNSAVTSMAMLAWLLGYPYLALHAFCLEIGYEVFDSFSLGFQRMEPETLIHHLVSPICILCSTQTDIDFRVLCQLSICIDLSGAILGMSKFLLRFSHLSASKIYQFLSIVYIFLRVIFPLIDTVIIVSRELTTKGSFSTRLQLQSDQQGFFARTDWTQLYFWSMAVMNSFNAYFFLVIRARSRLPAHVVSIYETQN</sequence>
<reference evidence="3 4" key="2">
    <citation type="submission" date="2024-05" db="EMBL/GenBank/DDBJ databases">
        <authorList>
            <person name="Chen Y."/>
            <person name="Shah S."/>
            <person name="Dougan E. K."/>
            <person name="Thang M."/>
            <person name="Chan C."/>
        </authorList>
    </citation>
    <scope>NUCLEOTIDE SEQUENCE [LARGE SCALE GENOMIC DNA]</scope>
</reference>
<feature type="transmembrane region" description="Helical" evidence="1">
    <location>
        <begin position="114"/>
        <end position="136"/>
    </location>
</feature>
<accession>A0A9P1GRU4</accession>
<keyword evidence="1" id="KW-1133">Transmembrane helix</keyword>
<dbReference type="EMBL" id="CAMXCT010006778">
    <property type="protein sequence ID" value="CAI4019863.1"/>
    <property type="molecule type" value="Genomic_DNA"/>
</dbReference>
<dbReference type="Proteomes" id="UP001152797">
    <property type="component" value="Unassembled WGS sequence"/>
</dbReference>
<dbReference type="EMBL" id="CAMXCT030006778">
    <property type="protein sequence ID" value="CAL4807175.1"/>
    <property type="molecule type" value="Genomic_DNA"/>
</dbReference>
<name>A0A9P1GRU4_9DINO</name>
<feature type="transmembrane region" description="Helical" evidence="1">
    <location>
        <begin position="37"/>
        <end position="56"/>
    </location>
</feature>
<feature type="transmembrane region" description="Helical" evidence="1">
    <location>
        <begin position="226"/>
        <end position="248"/>
    </location>
</feature>
<keyword evidence="1" id="KW-0812">Transmembrane</keyword>
<keyword evidence="4" id="KW-1185">Reference proteome</keyword>
<dbReference type="EMBL" id="CAMXCT020006778">
    <property type="protein sequence ID" value="CAL1173238.1"/>
    <property type="molecule type" value="Genomic_DNA"/>
</dbReference>
<keyword evidence="1" id="KW-0472">Membrane</keyword>